<feature type="compositionally biased region" description="Basic and acidic residues" evidence="5">
    <location>
        <begin position="288"/>
        <end position="303"/>
    </location>
</feature>
<dbReference type="PANTHER" id="PTHR17598">
    <property type="entry name" value="DNA POLYMERASE DELTA SUBUNIT 3"/>
    <property type="match status" value="1"/>
</dbReference>
<comment type="subcellular location">
    <subcellularLocation>
        <location evidence="1">Nucleus</location>
    </subcellularLocation>
</comment>
<dbReference type="GO" id="GO:0006297">
    <property type="term" value="P:nucleotide-excision repair, DNA gap filling"/>
    <property type="evidence" value="ECO:0007669"/>
    <property type="project" value="TreeGrafter"/>
</dbReference>
<comment type="caution">
    <text evidence="6">The sequence shown here is derived from an EMBL/GenBank/DDBJ whole genome shotgun (WGS) entry which is preliminary data.</text>
</comment>
<feature type="region of interest" description="Disordered" evidence="5">
    <location>
        <begin position="151"/>
        <end position="443"/>
    </location>
</feature>
<gene>
    <name evidence="6" type="ORF">D7B24_007211</name>
</gene>
<dbReference type="GO" id="GO:0006271">
    <property type="term" value="P:DNA strand elongation involved in DNA replication"/>
    <property type="evidence" value="ECO:0007669"/>
    <property type="project" value="TreeGrafter"/>
</dbReference>
<feature type="compositionally biased region" description="Acidic residues" evidence="5">
    <location>
        <begin position="309"/>
        <end position="335"/>
    </location>
</feature>
<dbReference type="InterPro" id="IPR019038">
    <property type="entry name" value="POLD3"/>
</dbReference>
<evidence type="ECO:0000256" key="5">
    <source>
        <dbReference type="SAM" id="MobiDB-lite"/>
    </source>
</evidence>
<feature type="compositionally biased region" description="Low complexity" evidence="5">
    <location>
        <begin position="240"/>
        <end position="261"/>
    </location>
</feature>
<dbReference type="RefSeq" id="XP_028494649.1">
    <property type="nucleotide sequence ID" value="XM_028641324.1"/>
</dbReference>
<feature type="compositionally biased region" description="Low complexity" evidence="5">
    <location>
        <begin position="407"/>
        <end position="417"/>
    </location>
</feature>
<dbReference type="GeneID" id="39610900"/>
<keyword evidence="3" id="KW-0235">DNA replication</keyword>
<protein>
    <recommendedName>
        <fullName evidence="2">DNA polymerase delta subunit 3</fullName>
    </recommendedName>
</protein>
<dbReference type="Proteomes" id="UP000267145">
    <property type="component" value="Unassembled WGS sequence"/>
</dbReference>
<dbReference type="GO" id="GO:1904161">
    <property type="term" value="P:DNA synthesis involved in UV-damage excision repair"/>
    <property type="evidence" value="ECO:0007669"/>
    <property type="project" value="TreeGrafter"/>
</dbReference>
<dbReference type="Pfam" id="PF09507">
    <property type="entry name" value="CDC27"/>
    <property type="match status" value="1"/>
</dbReference>
<dbReference type="GO" id="GO:0003887">
    <property type="term" value="F:DNA-directed DNA polymerase activity"/>
    <property type="evidence" value="ECO:0007669"/>
    <property type="project" value="TreeGrafter"/>
</dbReference>
<evidence type="ECO:0000256" key="3">
    <source>
        <dbReference type="ARBA" id="ARBA00022705"/>
    </source>
</evidence>
<accession>A0A3M9Y8D8</accession>
<reference evidence="6 7" key="1">
    <citation type="submission" date="2018-10" db="EMBL/GenBank/DDBJ databases">
        <title>Genome sequence of Verticillium nonalfalfae VnAa140.</title>
        <authorList>
            <person name="Stajich J.E."/>
            <person name="Kasson M.T."/>
        </authorList>
    </citation>
    <scope>NUCLEOTIDE SEQUENCE [LARGE SCALE GENOMIC DNA]</scope>
    <source>
        <strain evidence="6 7">VnAa140</strain>
    </source>
</reference>
<feature type="compositionally biased region" description="Low complexity" evidence="5">
    <location>
        <begin position="214"/>
        <end position="228"/>
    </location>
</feature>
<dbReference type="AlphaFoldDB" id="A0A3M9Y8D8"/>
<sequence length="443" mass="47889">MEEYTKYLADRLFTEDKMVTYRTLSRALKVHVNTAKGMLYEFHKSQNATTPGKVHATYLVYGTKSPGVQEDGDHDMTSSPPEVDAMGDDVPTQTLTLVHEERLTDVLATYQEVTAFQVYSLAPFPNKEYQLLSDVTRELLQYAHEDPVAMASTYGSVTNPNMKRRERKSRPQAQPAPKPAEKKPPAAAAAAAPSPAPEVKEETKPATAKDMFAKKTGAGAAAPAKAAPSLKRGGSSGIMSAFSKAAAKASKGGSKPSSNASTPKPVDSPALSDDGEDDEDPLPAPKRAATEGGRKSRKDREAALRQMMEESEEEPEDEEDKEEEEEEEAAADEPMEDVHEPALEKKTDAPARQAEEVAASTGDGRRRGKRRVMKKTQTMDKEGYFITTQEEAWESFSEDEPAPKAPAPTKAAAAAAPSSGTQPKAKKAAPKGQGNIMSFFAKK</sequence>
<evidence type="ECO:0000313" key="7">
    <source>
        <dbReference type="Proteomes" id="UP000267145"/>
    </source>
</evidence>
<feature type="compositionally biased region" description="Basic and acidic residues" evidence="5">
    <location>
        <begin position="336"/>
        <end position="355"/>
    </location>
</feature>
<feature type="compositionally biased region" description="Acidic residues" evidence="5">
    <location>
        <begin position="391"/>
        <end position="400"/>
    </location>
</feature>
<keyword evidence="4" id="KW-0539">Nucleus</keyword>
<keyword evidence="7" id="KW-1185">Reference proteome</keyword>
<dbReference type="STRING" id="1051616.A0A3M9Y8D8"/>
<feature type="region of interest" description="Disordered" evidence="5">
    <location>
        <begin position="66"/>
        <end position="87"/>
    </location>
</feature>
<proteinExistence type="predicted"/>
<dbReference type="InterPro" id="IPR041913">
    <property type="entry name" value="POLD3_sf"/>
</dbReference>
<dbReference type="EMBL" id="RBVV01000056">
    <property type="protein sequence ID" value="RNJ56491.1"/>
    <property type="molecule type" value="Genomic_DNA"/>
</dbReference>
<dbReference type="Gene3D" id="3.90.1030.20">
    <property type="entry name" value="DNA polymerase delta, p66 (Cdc27) subunit, wHTH domain"/>
    <property type="match status" value="1"/>
</dbReference>
<dbReference type="PANTHER" id="PTHR17598:SF13">
    <property type="entry name" value="DNA POLYMERASE DELTA SUBUNIT 3"/>
    <property type="match status" value="1"/>
</dbReference>
<organism evidence="6 7">
    <name type="scientific">Verticillium nonalfalfae</name>
    <dbReference type="NCBI Taxonomy" id="1051616"/>
    <lineage>
        <taxon>Eukaryota</taxon>
        <taxon>Fungi</taxon>
        <taxon>Dikarya</taxon>
        <taxon>Ascomycota</taxon>
        <taxon>Pezizomycotina</taxon>
        <taxon>Sordariomycetes</taxon>
        <taxon>Hypocreomycetidae</taxon>
        <taxon>Glomerellales</taxon>
        <taxon>Plectosphaerellaceae</taxon>
        <taxon>Verticillium</taxon>
    </lineage>
</organism>
<evidence type="ECO:0000256" key="4">
    <source>
        <dbReference type="ARBA" id="ARBA00023242"/>
    </source>
</evidence>
<name>A0A3M9Y8D8_9PEZI</name>
<evidence type="ECO:0000256" key="1">
    <source>
        <dbReference type="ARBA" id="ARBA00004123"/>
    </source>
</evidence>
<dbReference type="GO" id="GO:0043625">
    <property type="term" value="C:delta DNA polymerase complex"/>
    <property type="evidence" value="ECO:0007669"/>
    <property type="project" value="InterPro"/>
</dbReference>
<evidence type="ECO:0000313" key="6">
    <source>
        <dbReference type="EMBL" id="RNJ56491.1"/>
    </source>
</evidence>
<evidence type="ECO:0000256" key="2">
    <source>
        <dbReference type="ARBA" id="ARBA00017589"/>
    </source>
</evidence>